<protein>
    <recommendedName>
        <fullName evidence="2">DUF7607 domain-containing protein</fullName>
    </recommendedName>
</protein>
<evidence type="ECO:0000313" key="4">
    <source>
        <dbReference type="Proteomes" id="UP000799778"/>
    </source>
</evidence>
<accession>A0A6A5XHY8</accession>
<dbReference type="Pfam" id="PF24580">
    <property type="entry name" value="DUF7607"/>
    <property type="match status" value="1"/>
</dbReference>
<dbReference type="EMBL" id="ML978072">
    <property type="protein sequence ID" value="KAF2012486.1"/>
    <property type="molecule type" value="Genomic_DNA"/>
</dbReference>
<feature type="region of interest" description="Disordered" evidence="1">
    <location>
        <begin position="98"/>
        <end position="119"/>
    </location>
</feature>
<proteinExistence type="predicted"/>
<evidence type="ECO:0000256" key="1">
    <source>
        <dbReference type="SAM" id="MobiDB-lite"/>
    </source>
</evidence>
<feature type="region of interest" description="Disordered" evidence="1">
    <location>
        <begin position="460"/>
        <end position="522"/>
    </location>
</feature>
<feature type="compositionally biased region" description="Basic residues" evidence="1">
    <location>
        <begin position="501"/>
        <end position="510"/>
    </location>
</feature>
<feature type="compositionally biased region" description="Acidic residues" evidence="1">
    <location>
        <begin position="202"/>
        <end position="220"/>
    </location>
</feature>
<dbReference type="InterPro" id="IPR056026">
    <property type="entry name" value="DUF7607"/>
</dbReference>
<feature type="region of interest" description="Disordered" evidence="1">
    <location>
        <begin position="352"/>
        <end position="412"/>
    </location>
</feature>
<feature type="compositionally biased region" description="Polar residues" evidence="1">
    <location>
        <begin position="98"/>
        <end position="114"/>
    </location>
</feature>
<dbReference type="GeneID" id="54286062"/>
<keyword evidence="4" id="KW-1185">Reference proteome</keyword>
<feature type="compositionally biased region" description="Low complexity" evidence="1">
    <location>
        <begin position="477"/>
        <end position="493"/>
    </location>
</feature>
<gene>
    <name evidence="3" type="ORF">BU24DRAFT_425137</name>
</gene>
<feature type="domain" description="DUF7607" evidence="2">
    <location>
        <begin position="242"/>
        <end position="356"/>
    </location>
</feature>
<organism evidence="3 4">
    <name type="scientific">Aaosphaeria arxii CBS 175.79</name>
    <dbReference type="NCBI Taxonomy" id="1450172"/>
    <lineage>
        <taxon>Eukaryota</taxon>
        <taxon>Fungi</taxon>
        <taxon>Dikarya</taxon>
        <taxon>Ascomycota</taxon>
        <taxon>Pezizomycotina</taxon>
        <taxon>Dothideomycetes</taxon>
        <taxon>Pleosporomycetidae</taxon>
        <taxon>Pleosporales</taxon>
        <taxon>Pleosporales incertae sedis</taxon>
        <taxon>Aaosphaeria</taxon>
    </lineage>
</organism>
<reference evidence="3" key="1">
    <citation type="journal article" date="2020" name="Stud. Mycol.">
        <title>101 Dothideomycetes genomes: a test case for predicting lifestyles and emergence of pathogens.</title>
        <authorList>
            <person name="Haridas S."/>
            <person name="Albert R."/>
            <person name="Binder M."/>
            <person name="Bloem J."/>
            <person name="Labutti K."/>
            <person name="Salamov A."/>
            <person name="Andreopoulos B."/>
            <person name="Baker S."/>
            <person name="Barry K."/>
            <person name="Bills G."/>
            <person name="Bluhm B."/>
            <person name="Cannon C."/>
            <person name="Castanera R."/>
            <person name="Culley D."/>
            <person name="Daum C."/>
            <person name="Ezra D."/>
            <person name="Gonzalez J."/>
            <person name="Henrissat B."/>
            <person name="Kuo A."/>
            <person name="Liang C."/>
            <person name="Lipzen A."/>
            <person name="Lutzoni F."/>
            <person name="Magnuson J."/>
            <person name="Mondo S."/>
            <person name="Nolan M."/>
            <person name="Ohm R."/>
            <person name="Pangilinan J."/>
            <person name="Park H.-J."/>
            <person name="Ramirez L."/>
            <person name="Alfaro M."/>
            <person name="Sun H."/>
            <person name="Tritt A."/>
            <person name="Yoshinaga Y."/>
            <person name="Zwiers L.-H."/>
            <person name="Turgeon B."/>
            <person name="Goodwin S."/>
            <person name="Spatafora J."/>
            <person name="Crous P."/>
            <person name="Grigoriev I."/>
        </authorList>
    </citation>
    <scope>NUCLEOTIDE SEQUENCE</scope>
    <source>
        <strain evidence="3">CBS 175.79</strain>
    </source>
</reference>
<dbReference type="RefSeq" id="XP_033380825.1">
    <property type="nucleotide sequence ID" value="XM_033528665.1"/>
</dbReference>
<name>A0A6A5XHY8_9PLEO</name>
<evidence type="ECO:0000259" key="2">
    <source>
        <dbReference type="Pfam" id="PF24580"/>
    </source>
</evidence>
<dbReference type="Proteomes" id="UP000799778">
    <property type="component" value="Unassembled WGS sequence"/>
</dbReference>
<dbReference type="AlphaFoldDB" id="A0A6A5XHY8"/>
<feature type="compositionally biased region" description="Polar residues" evidence="1">
    <location>
        <begin position="375"/>
        <end position="385"/>
    </location>
</feature>
<sequence>MERRDPWLWSVAEVVANLCDSTSLYNEAGCEPQMLPYRTVLGHYLNQHAITGQNLLTTFYNGLLSKTIKIQIPGAENSLLKIINFLRSNSNIYRRNFPSANTSTQPARSITWGTGMQRPPGRIFEPKRAELVPTASLSTSMNLVQAQPTHIMEESPLLGQDWNYLQNKWKDGEDIVIDLSKDNNQSSEIQHGSADVNMAGVVEDEEDDEGEGEDTDEDSLEAYQIEPSKPPARGHKSTLDDDRVTEIINEQIARFEEEWYPGKGWTHDNHIASDARELWLEAESVGERLDLIEITRRNVDYYTNRLNVLSTEIATLGGPWTQVNALRLQCRSLATTVEVLLQEEWELSVYQMPSAPSPSATDDEMNPSSPPQIHPPSTSTATPQKAPQVLYPSTAPPAPPMSTPRHTTSRRVSVVIDLDAPEDMMEIDNIREAHGSTNVMTSQAPTTITQPSIINANQNDARTPARASFQTPKIEPRSPSHSQPSSQRPIHSSNPTTPSQRSHHRPHQRRPSPPSTPSTAITINLNDYPESASISTIQKWPWPILLATQDRKRIIMKALSTMPAADLALIRTRLTLLKRSDIFSELSLCVTMLLERSDRLPGVLPRDVPKILKLTRLFLCWWLAADFVSDEKRMPSKVELQGLVREIKQGARDPGVFYDWTRWVLANTFSEEALREPARPSQAEVIEISSDEEGEVGATVVSPMEAVVTTPRAPSSMARRGSGGFGFRGVGRRGAFGA</sequence>
<dbReference type="OrthoDB" id="3533395at2759"/>
<evidence type="ECO:0000313" key="3">
    <source>
        <dbReference type="EMBL" id="KAF2012486.1"/>
    </source>
</evidence>
<feature type="region of interest" description="Disordered" evidence="1">
    <location>
        <begin position="183"/>
        <end position="239"/>
    </location>
</feature>